<dbReference type="EMBL" id="KZ824949">
    <property type="protein sequence ID" value="RAH71344.1"/>
    <property type="molecule type" value="Genomic_DNA"/>
</dbReference>
<evidence type="ECO:0000313" key="2">
    <source>
        <dbReference type="Proteomes" id="UP000249661"/>
    </source>
</evidence>
<dbReference type="Proteomes" id="UP000249661">
    <property type="component" value="Unassembled WGS sequence"/>
</dbReference>
<keyword evidence="2" id="KW-1185">Reference proteome</keyword>
<accession>A0ACD1HCS2</accession>
<evidence type="ECO:0000313" key="1">
    <source>
        <dbReference type="EMBL" id="RAH71344.1"/>
    </source>
</evidence>
<sequence>MVAGLVGSGKSTRLKACLGEVPCLKGFIYINVANVAYCGTKTWIRNRSIRDNICDSLPYEEEWYRTILHATALDRDIDALAEKSLTHVIEETCTTMLTVFARRLGGWSMVLYAGALVVGLFSAQFTSLWVQCWAEMNIKTPFGQLARYICIYTFLAVAAAALWAYCMWLVFCRIVPTSSSRLHEHLVTKIKDAPLYWHTSTDTGVILNRFSQDMTMIECSLPVDFLKHP</sequence>
<protein>
    <submittedName>
        <fullName evidence="1">Uncharacterized protein</fullName>
    </submittedName>
</protein>
<reference evidence="1" key="1">
    <citation type="submission" date="2018-02" db="EMBL/GenBank/DDBJ databases">
        <title>The genomes of Aspergillus section Nigri reveals drivers in fungal speciation.</title>
        <authorList>
            <consortium name="DOE Joint Genome Institute"/>
            <person name="Vesth T.C."/>
            <person name="Nybo J."/>
            <person name="Theobald S."/>
            <person name="Brandl J."/>
            <person name="Frisvad J.C."/>
            <person name="Nielsen K.F."/>
            <person name="Lyhne E.K."/>
            <person name="Kogle M.E."/>
            <person name="Kuo A."/>
            <person name="Riley R."/>
            <person name="Clum A."/>
            <person name="Nolan M."/>
            <person name="Lipzen A."/>
            <person name="Salamov A."/>
            <person name="Henrissat B."/>
            <person name="Wiebenga A."/>
            <person name="De vries R.P."/>
            <person name="Grigoriev I.V."/>
            <person name="Mortensen U.H."/>
            <person name="Andersen M.R."/>
            <person name="Baker S.E."/>
        </authorList>
    </citation>
    <scope>NUCLEOTIDE SEQUENCE</scope>
    <source>
        <strain evidence="1">CBS 121060</strain>
    </source>
</reference>
<organism evidence="1 2">
    <name type="scientific">Aspergillus aculeatinus CBS 121060</name>
    <dbReference type="NCBI Taxonomy" id="1448322"/>
    <lineage>
        <taxon>Eukaryota</taxon>
        <taxon>Fungi</taxon>
        <taxon>Dikarya</taxon>
        <taxon>Ascomycota</taxon>
        <taxon>Pezizomycotina</taxon>
        <taxon>Eurotiomycetes</taxon>
        <taxon>Eurotiomycetidae</taxon>
        <taxon>Eurotiales</taxon>
        <taxon>Aspergillaceae</taxon>
        <taxon>Aspergillus</taxon>
        <taxon>Aspergillus subgen. Circumdati</taxon>
    </lineage>
</organism>
<gene>
    <name evidence="1" type="ORF">BO66DRAFT_437368</name>
</gene>
<name>A0ACD1HCS2_9EURO</name>
<proteinExistence type="predicted"/>